<keyword evidence="10" id="KW-1185">Reference proteome</keyword>
<dbReference type="GO" id="GO:0016125">
    <property type="term" value="P:sterol metabolic process"/>
    <property type="evidence" value="ECO:0007669"/>
    <property type="project" value="InterPro"/>
</dbReference>
<dbReference type="InterPro" id="IPR033118">
    <property type="entry name" value="EXPERA"/>
</dbReference>
<reference evidence="9 10" key="1">
    <citation type="journal article" date="2019" name="Sci. Rep.">
        <title>Comparative genomics of chytrid fungi reveal insights into the obligate biotrophic and pathogenic lifestyle of Synchytrium endobioticum.</title>
        <authorList>
            <person name="van de Vossenberg B.T.L.H."/>
            <person name="Warris S."/>
            <person name="Nguyen H.D.T."/>
            <person name="van Gent-Pelzer M.P.E."/>
            <person name="Joly D.L."/>
            <person name="van de Geest H.C."/>
            <person name="Bonants P.J.M."/>
            <person name="Smith D.S."/>
            <person name="Levesque C.A."/>
            <person name="van der Lee T.A.J."/>
        </authorList>
    </citation>
    <scope>NUCLEOTIDE SEQUENCE [LARGE SCALE GENOMIC DNA]</scope>
    <source>
        <strain evidence="9 10">JEL517</strain>
    </source>
</reference>
<dbReference type="EMBL" id="QEAO01000009">
    <property type="protein sequence ID" value="TPX35335.1"/>
    <property type="molecule type" value="Genomic_DNA"/>
</dbReference>
<comment type="subcellular location">
    <subcellularLocation>
        <location evidence="1">Membrane</location>
        <topology evidence="1">Multi-pass membrane protein</topology>
    </subcellularLocation>
</comment>
<evidence type="ECO:0000256" key="7">
    <source>
        <dbReference type="SAM" id="Phobius"/>
    </source>
</evidence>
<sequence>MDIEKLIADILTPGTQAFITTAALLFTVLLLIIAVIASNVCLTKAHGTTEKLVFIWLFWDMLVHFIMEGSFVYFSLTSTVLKSSGPLAAIWKDYARADARWGVSEPNIVSMELFTVLFCGNMCWVVMYGQAHNKVWRHYAQLVLCVCELYGGWMTFGPEWIIGSPNLCCLDDPMKLWVFLTFFNGLWVIIPLLLMYQSYLVIVDNAKQAQKTKSGKKH</sequence>
<protein>
    <recommendedName>
        <fullName evidence="8">EXPERA domain-containing protein</fullName>
    </recommendedName>
</protein>
<dbReference type="PANTHER" id="PTHR14207">
    <property type="entry name" value="STEROL ISOMERASE"/>
    <property type="match status" value="1"/>
</dbReference>
<dbReference type="GeneID" id="42003468"/>
<feature type="transmembrane region" description="Helical" evidence="7">
    <location>
        <begin position="176"/>
        <end position="203"/>
    </location>
</feature>
<proteinExistence type="inferred from homology"/>
<dbReference type="PROSITE" id="PS51751">
    <property type="entry name" value="EXPERA"/>
    <property type="match status" value="1"/>
</dbReference>
<dbReference type="OrthoDB" id="58557at2759"/>
<evidence type="ECO:0000256" key="6">
    <source>
        <dbReference type="PROSITE-ProRule" id="PRU01087"/>
    </source>
</evidence>
<feature type="domain" description="EXPERA" evidence="8">
    <location>
        <begin position="49"/>
        <end position="195"/>
    </location>
</feature>
<evidence type="ECO:0000256" key="1">
    <source>
        <dbReference type="ARBA" id="ARBA00004141"/>
    </source>
</evidence>
<keyword evidence="4 6" id="KW-1133">Transmembrane helix</keyword>
<evidence type="ECO:0000256" key="5">
    <source>
        <dbReference type="ARBA" id="ARBA00023136"/>
    </source>
</evidence>
<dbReference type="GO" id="GO:0047750">
    <property type="term" value="F:cholestenol delta-isomerase activity"/>
    <property type="evidence" value="ECO:0007669"/>
    <property type="project" value="InterPro"/>
</dbReference>
<dbReference type="AlphaFoldDB" id="A0A507CCP8"/>
<evidence type="ECO:0000256" key="3">
    <source>
        <dbReference type="ARBA" id="ARBA00022692"/>
    </source>
</evidence>
<evidence type="ECO:0000259" key="8">
    <source>
        <dbReference type="PROSITE" id="PS51751"/>
    </source>
</evidence>
<dbReference type="STRING" id="1806994.A0A507CCP8"/>
<feature type="transmembrane region" description="Helical" evidence="7">
    <location>
        <begin position="108"/>
        <end position="127"/>
    </location>
</feature>
<dbReference type="RefSeq" id="XP_031025862.1">
    <property type="nucleotide sequence ID" value="XM_031168171.1"/>
</dbReference>
<keyword evidence="5 6" id="KW-0472">Membrane</keyword>
<dbReference type="GO" id="GO:0005783">
    <property type="term" value="C:endoplasmic reticulum"/>
    <property type="evidence" value="ECO:0007669"/>
    <property type="project" value="TreeGrafter"/>
</dbReference>
<evidence type="ECO:0000313" key="9">
    <source>
        <dbReference type="EMBL" id="TPX35335.1"/>
    </source>
</evidence>
<evidence type="ECO:0000256" key="4">
    <source>
        <dbReference type="ARBA" id="ARBA00022989"/>
    </source>
</evidence>
<organism evidence="9 10">
    <name type="scientific">Synchytrium microbalum</name>
    <dbReference type="NCBI Taxonomy" id="1806994"/>
    <lineage>
        <taxon>Eukaryota</taxon>
        <taxon>Fungi</taxon>
        <taxon>Fungi incertae sedis</taxon>
        <taxon>Chytridiomycota</taxon>
        <taxon>Chytridiomycota incertae sedis</taxon>
        <taxon>Chytridiomycetes</taxon>
        <taxon>Synchytriales</taxon>
        <taxon>Synchytriaceae</taxon>
        <taxon>Synchytrium</taxon>
    </lineage>
</organism>
<comment type="similarity">
    <text evidence="2">Belongs to the EBP family.</text>
</comment>
<dbReference type="InterPro" id="IPR007905">
    <property type="entry name" value="EBP"/>
</dbReference>
<dbReference type="PANTHER" id="PTHR14207:SF1">
    <property type="entry name" value="EMOPAMIL-BINDING PROTEIN-LIKE"/>
    <property type="match status" value="1"/>
</dbReference>
<feature type="transmembrane region" description="Helical" evidence="7">
    <location>
        <begin position="139"/>
        <end position="156"/>
    </location>
</feature>
<accession>A0A507CCP8</accession>
<name>A0A507CCP8_9FUNG</name>
<gene>
    <name evidence="9" type="ORF">SmJEL517_g02243</name>
</gene>
<keyword evidence="3 6" id="KW-0812">Transmembrane</keyword>
<dbReference type="Proteomes" id="UP000319731">
    <property type="component" value="Unassembled WGS sequence"/>
</dbReference>
<evidence type="ECO:0000256" key="2">
    <source>
        <dbReference type="ARBA" id="ARBA00008337"/>
    </source>
</evidence>
<evidence type="ECO:0000313" key="10">
    <source>
        <dbReference type="Proteomes" id="UP000319731"/>
    </source>
</evidence>
<comment type="caution">
    <text evidence="9">The sequence shown here is derived from an EMBL/GenBank/DDBJ whole genome shotgun (WGS) entry which is preliminary data.</text>
</comment>
<feature type="transmembrane region" description="Helical" evidence="7">
    <location>
        <begin position="54"/>
        <end position="76"/>
    </location>
</feature>
<dbReference type="GO" id="GO:0016020">
    <property type="term" value="C:membrane"/>
    <property type="evidence" value="ECO:0007669"/>
    <property type="project" value="UniProtKB-SubCell"/>
</dbReference>
<dbReference type="Pfam" id="PF05241">
    <property type="entry name" value="EBP"/>
    <property type="match status" value="1"/>
</dbReference>
<feature type="transmembrane region" description="Helical" evidence="7">
    <location>
        <begin position="17"/>
        <end position="42"/>
    </location>
</feature>